<proteinExistence type="predicted"/>
<keyword evidence="2" id="KW-1185">Reference proteome</keyword>
<dbReference type="Proteomes" id="UP001057402">
    <property type="component" value="Chromosome 5"/>
</dbReference>
<accession>A0ACB9QY48</accession>
<dbReference type="EMBL" id="CM042884">
    <property type="protein sequence ID" value="KAI4371504.1"/>
    <property type="molecule type" value="Genomic_DNA"/>
</dbReference>
<evidence type="ECO:0000313" key="1">
    <source>
        <dbReference type="EMBL" id="KAI4371504.1"/>
    </source>
</evidence>
<organism evidence="1 2">
    <name type="scientific">Melastoma candidum</name>
    <dbReference type="NCBI Taxonomy" id="119954"/>
    <lineage>
        <taxon>Eukaryota</taxon>
        <taxon>Viridiplantae</taxon>
        <taxon>Streptophyta</taxon>
        <taxon>Embryophyta</taxon>
        <taxon>Tracheophyta</taxon>
        <taxon>Spermatophyta</taxon>
        <taxon>Magnoliopsida</taxon>
        <taxon>eudicotyledons</taxon>
        <taxon>Gunneridae</taxon>
        <taxon>Pentapetalae</taxon>
        <taxon>rosids</taxon>
        <taxon>malvids</taxon>
        <taxon>Myrtales</taxon>
        <taxon>Melastomataceae</taxon>
        <taxon>Melastomatoideae</taxon>
        <taxon>Melastomateae</taxon>
        <taxon>Melastoma</taxon>
    </lineage>
</organism>
<name>A0ACB9QY48_9MYRT</name>
<evidence type="ECO:0000313" key="2">
    <source>
        <dbReference type="Proteomes" id="UP001057402"/>
    </source>
</evidence>
<comment type="caution">
    <text evidence="1">The sequence shown here is derived from an EMBL/GenBank/DDBJ whole genome shotgun (WGS) entry which is preliminary data.</text>
</comment>
<sequence length="196" mass="21227">MSGRSGSRDSVNQPSGSGCANTIGRGRAGPSNKALSGMILVNGWDAIALFDTGANHSFISQSFVEENGFMVDMGGGPLRVWLRNGENDYDIILGMDWLMTCHAMVDCVRKEILLGVSGQPAYTYVGESYQGDGIPLVAVVEAQRILRDGGEAFLAVMLNLKEELPSLQDIPVVQDYEDVFPEEFPGLPPSRDNLRN</sequence>
<protein>
    <submittedName>
        <fullName evidence="1">Uncharacterized protein</fullName>
    </submittedName>
</protein>
<reference evidence="2" key="1">
    <citation type="journal article" date="2023" name="Front. Plant Sci.">
        <title>Chromosomal-level genome assembly of Melastoma candidum provides insights into trichome evolution.</title>
        <authorList>
            <person name="Zhong Y."/>
            <person name="Wu W."/>
            <person name="Sun C."/>
            <person name="Zou P."/>
            <person name="Liu Y."/>
            <person name="Dai S."/>
            <person name="Zhou R."/>
        </authorList>
    </citation>
    <scope>NUCLEOTIDE SEQUENCE [LARGE SCALE GENOMIC DNA]</scope>
</reference>
<gene>
    <name evidence="1" type="ORF">MLD38_019732</name>
</gene>